<evidence type="ECO:0000256" key="1">
    <source>
        <dbReference type="SAM" id="Phobius"/>
    </source>
</evidence>
<accession>A0A7S4AJ31</accession>
<gene>
    <name evidence="2" type="ORF">PAUS00366_LOCUS9325</name>
</gene>
<dbReference type="EMBL" id="HBIX01012535">
    <property type="protein sequence ID" value="CAE0716573.1"/>
    <property type="molecule type" value="Transcribed_RNA"/>
</dbReference>
<evidence type="ECO:0000313" key="2">
    <source>
        <dbReference type="EMBL" id="CAE0716573.1"/>
    </source>
</evidence>
<proteinExistence type="predicted"/>
<keyword evidence="1" id="KW-0812">Transmembrane</keyword>
<feature type="transmembrane region" description="Helical" evidence="1">
    <location>
        <begin position="35"/>
        <end position="57"/>
    </location>
</feature>
<protein>
    <submittedName>
        <fullName evidence="2">Uncharacterized protein</fullName>
    </submittedName>
</protein>
<dbReference type="AlphaFoldDB" id="A0A7S4AJ31"/>
<sequence>MSVRGTNITAWASKKNRADAWGRRCKRLLSYGGGLLFPCRLVAIMIVLVVIASCLTYKHFSSILLMEETQWKHQHDMTYPGSKRQHLTPASNHNNRRMYNIYSGLIQESSAGSTGVDNGEKHKQRQLRLRYDWTNLSPGLDLTKTILQHQSNCSIPTSTFTYRNRFGLGSDLHIYTKALGNGIEANRRIRTVGNWIWMDQTKCGNDLHGTNGNEKYENRNIPLGSPMRCYFATSELNCPGDVEYAVANPEFDPEHSLSKPNGNVLVPHDDYVSNMLPSKNNSGEQKLQTAVVESLFIRTTPLVVQEAERQLNLVFGGKDKVPKDLITVHIRWGDKVATYEGKKRKRLPEMYVNRHYNIWFE</sequence>
<organism evidence="2">
    <name type="scientific">Pseudo-nitzschia australis</name>
    <dbReference type="NCBI Taxonomy" id="44445"/>
    <lineage>
        <taxon>Eukaryota</taxon>
        <taxon>Sar</taxon>
        <taxon>Stramenopiles</taxon>
        <taxon>Ochrophyta</taxon>
        <taxon>Bacillariophyta</taxon>
        <taxon>Bacillariophyceae</taxon>
        <taxon>Bacillariophycidae</taxon>
        <taxon>Bacillariales</taxon>
        <taxon>Bacillariaceae</taxon>
        <taxon>Pseudo-nitzschia</taxon>
    </lineage>
</organism>
<name>A0A7S4AJ31_9STRA</name>
<keyword evidence="1" id="KW-1133">Transmembrane helix</keyword>
<reference evidence="2" key="1">
    <citation type="submission" date="2021-01" db="EMBL/GenBank/DDBJ databases">
        <authorList>
            <person name="Corre E."/>
            <person name="Pelletier E."/>
            <person name="Niang G."/>
            <person name="Scheremetjew M."/>
            <person name="Finn R."/>
            <person name="Kale V."/>
            <person name="Holt S."/>
            <person name="Cochrane G."/>
            <person name="Meng A."/>
            <person name="Brown T."/>
            <person name="Cohen L."/>
        </authorList>
    </citation>
    <scope>NUCLEOTIDE SEQUENCE</scope>
    <source>
        <strain evidence="2">10249 10 AB</strain>
    </source>
</reference>
<keyword evidence="1" id="KW-0472">Membrane</keyword>